<dbReference type="Pfam" id="PF15661">
    <property type="entry name" value="CF222"/>
    <property type="match status" value="1"/>
</dbReference>
<comment type="caution">
    <text evidence="3">The sequence shown here is derived from an EMBL/GenBank/DDBJ whole genome shotgun (WGS) entry which is preliminary data.</text>
</comment>
<feature type="non-terminal residue" evidence="3">
    <location>
        <position position="387"/>
    </location>
</feature>
<dbReference type="GO" id="GO:0006915">
    <property type="term" value="P:apoptotic process"/>
    <property type="evidence" value="ECO:0007669"/>
    <property type="project" value="UniProtKB-KW"/>
</dbReference>
<dbReference type="InterPro" id="IPR031362">
    <property type="entry name" value="BNIP5"/>
</dbReference>
<evidence type="ECO:0000256" key="1">
    <source>
        <dbReference type="ARBA" id="ARBA00022703"/>
    </source>
</evidence>
<dbReference type="AlphaFoldDB" id="A0A8J7TH60"/>
<dbReference type="Proteomes" id="UP000736164">
    <property type="component" value="Unassembled WGS sequence"/>
</dbReference>
<organism evidence="3 4">
    <name type="scientific">Atractosteus spatula</name>
    <name type="common">Alligator gar</name>
    <name type="synonym">Lepisosteus spatula</name>
    <dbReference type="NCBI Taxonomy" id="7917"/>
    <lineage>
        <taxon>Eukaryota</taxon>
        <taxon>Metazoa</taxon>
        <taxon>Chordata</taxon>
        <taxon>Craniata</taxon>
        <taxon>Vertebrata</taxon>
        <taxon>Euteleostomi</taxon>
        <taxon>Actinopterygii</taxon>
        <taxon>Neopterygii</taxon>
        <taxon>Holostei</taxon>
        <taxon>Semionotiformes</taxon>
        <taxon>Lepisosteidae</taxon>
        <taxon>Atractosteus</taxon>
    </lineage>
</organism>
<reference evidence="3" key="1">
    <citation type="journal article" date="2021" name="Cell">
        <title>Tracing the genetic footprints of vertebrate landing in non-teleost ray-finned fishes.</title>
        <authorList>
            <person name="Bi X."/>
            <person name="Wang K."/>
            <person name="Yang L."/>
            <person name="Pan H."/>
            <person name="Jiang H."/>
            <person name="Wei Q."/>
            <person name="Fang M."/>
            <person name="Yu H."/>
            <person name="Zhu C."/>
            <person name="Cai Y."/>
            <person name="He Y."/>
            <person name="Gan X."/>
            <person name="Zeng H."/>
            <person name="Yu D."/>
            <person name="Zhu Y."/>
            <person name="Jiang H."/>
            <person name="Qiu Q."/>
            <person name="Yang H."/>
            <person name="Zhang Y.E."/>
            <person name="Wang W."/>
            <person name="Zhu M."/>
            <person name="He S."/>
            <person name="Zhang G."/>
        </authorList>
    </citation>
    <scope>NUCLEOTIDE SEQUENCE</scope>
    <source>
        <strain evidence="3">Allg_001</strain>
    </source>
</reference>
<feature type="region of interest" description="Disordered" evidence="2">
    <location>
        <begin position="134"/>
        <end position="190"/>
    </location>
</feature>
<dbReference type="PANTHER" id="PTHR14965:SF9">
    <property type="entry name" value="APOPTOSIS FACILITATOR BCL-2-LIKE PROTEIN 14"/>
    <property type="match status" value="1"/>
</dbReference>
<name>A0A8J7TH60_ATRSP</name>
<protein>
    <submittedName>
        <fullName evidence="3">B2L14 protein</fullName>
    </submittedName>
</protein>
<sequence>MQHTVTRATMNGHSVDPQVLSLGQKDAQRVLEVYVRRSLSLNEGTLDKLKNRVRRWETTTGGNGRVRRASSDTSVDLGPPDKQDPKMASEPAQSESPAAPQESSTEPIKKHKKAAKKGKKTSFLKSVISLFSRKGNEEKEEKEPNSEERLDASMPPESPFSPVTCLPISRSRSGQTSASQRSKRKSTLKKTFSFRSRIADEGIPKTPKKPSFLALRTTVHKPEVAVSYAEPRQLYYEKLSEEMARIVQEVKDIPDEPITSTTKKSNEELIKKIVSILQSEGDHIDEKLKENVTMSNFFQRMNYSSFRELADRYVETETPSRRPQGNPPLELVKFAFALDFTAKVAGICNHTVSCVMGFGNQYLQDRFTQYQNSGTVVRRAEAKFLYI</sequence>
<proteinExistence type="predicted"/>
<feature type="compositionally biased region" description="Polar residues" evidence="2">
    <location>
        <begin position="1"/>
        <end position="12"/>
    </location>
</feature>
<dbReference type="PANTHER" id="PTHR14965">
    <property type="entry name" value="SI:CH73-248E21.1"/>
    <property type="match status" value="1"/>
</dbReference>
<dbReference type="EMBL" id="JAAWVO010062913">
    <property type="protein sequence ID" value="MBN3323073.1"/>
    <property type="molecule type" value="Genomic_DNA"/>
</dbReference>
<feature type="compositionally biased region" description="Basic residues" evidence="2">
    <location>
        <begin position="109"/>
        <end position="119"/>
    </location>
</feature>
<keyword evidence="1" id="KW-0053">Apoptosis</keyword>
<feature type="compositionally biased region" description="Basic and acidic residues" evidence="2">
    <location>
        <begin position="134"/>
        <end position="151"/>
    </location>
</feature>
<dbReference type="GO" id="GO:2001236">
    <property type="term" value="P:regulation of extrinsic apoptotic signaling pathway"/>
    <property type="evidence" value="ECO:0007669"/>
    <property type="project" value="TreeGrafter"/>
</dbReference>
<feature type="non-terminal residue" evidence="3">
    <location>
        <position position="1"/>
    </location>
</feature>
<feature type="compositionally biased region" description="Low complexity" evidence="2">
    <location>
        <begin position="88"/>
        <end position="106"/>
    </location>
</feature>
<feature type="compositionally biased region" description="Polar residues" evidence="2">
    <location>
        <begin position="170"/>
        <end position="180"/>
    </location>
</feature>
<feature type="region of interest" description="Disordered" evidence="2">
    <location>
        <begin position="1"/>
        <end position="20"/>
    </location>
</feature>
<feature type="region of interest" description="Disordered" evidence="2">
    <location>
        <begin position="57"/>
        <end position="119"/>
    </location>
</feature>
<gene>
    <name evidence="3" type="primary">Bcl2l14</name>
    <name evidence="3" type="ORF">GTO95_0001469</name>
</gene>
<accession>A0A8J7TH60</accession>
<keyword evidence="4" id="KW-1185">Reference proteome</keyword>
<evidence type="ECO:0000313" key="4">
    <source>
        <dbReference type="Proteomes" id="UP000736164"/>
    </source>
</evidence>
<evidence type="ECO:0000256" key="2">
    <source>
        <dbReference type="SAM" id="MobiDB-lite"/>
    </source>
</evidence>
<evidence type="ECO:0000313" key="3">
    <source>
        <dbReference type="EMBL" id="MBN3323073.1"/>
    </source>
</evidence>